<accession>A0A0V1K0R5</accession>
<comment type="caution">
    <text evidence="1">The sequence shown here is derived from an EMBL/GenBank/DDBJ whole genome shotgun (WGS) entry which is preliminary data.</text>
</comment>
<dbReference type="AlphaFoldDB" id="A0A0V1K0R5"/>
<dbReference type="EMBL" id="JYDV01000025">
    <property type="protein sequence ID" value="KRZ40726.1"/>
    <property type="molecule type" value="Genomic_DNA"/>
</dbReference>
<organism evidence="1 2">
    <name type="scientific">Trichinella pseudospiralis</name>
    <name type="common">Parasitic roundworm</name>
    <dbReference type="NCBI Taxonomy" id="6337"/>
    <lineage>
        <taxon>Eukaryota</taxon>
        <taxon>Metazoa</taxon>
        <taxon>Ecdysozoa</taxon>
        <taxon>Nematoda</taxon>
        <taxon>Enoplea</taxon>
        <taxon>Dorylaimia</taxon>
        <taxon>Trichinellida</taxon>
        <taxon>Trichinellidae</taxon>
        <taxon>Trichinella</taxon>
    </lineage>
</organism>
<evidence type="ECO:0000313" key="1">
    <source>
        <dbReference type="EMBL" id="KRZ40726.1"/>
    </source>
</evidence>
<name>A0A0V1K0R5_TRIPS</name>
<evidence type="ECO:0000313" key="2">
    <source>
        <dbReference type="Proteomes" id="UP000054826"/>
    </source>
</evidence>
<proteinExistence type="predicted"/>
<dbReference type="Proteomes" id="UP000054826">
    <property type="component" value="Unassembled WGS sequence"/>
</dbReference>
<reference evidence="1 2" key="1">
    <citation type="submission" date="2015-01" db="EMBL/GenBank/DDBJ databases">
        <title>Evolution of Trichinella species and genotypes.</title>
        <authorList>
            <person name="Korhonen P.K."/>
            <person name="Edoardo P."/>
            <person name="Giuseppe L.R."/>
            <person name="Gasser R.B."/>
        </authorList>
    </citation>
    <scope>NUCLEOTIDE SEQUENCE [LARGE SCALE GENOMIC DNA]</scope>
    <source>
        <strain evidence="1">ISS176</strain>
    </source>
</reference>
<gene>
    <name evidence="1" type="ORF">T4C_4184</name>
</gene>
<protein>
    <submittedName>
        <fullName evidence="1">Uncharacterized protein</fullName>
    </submittedName>
</protein>
<sequence>MLPGEGRLCVSPAQQSEGECNLSCSLGRLSARFPTLERGKPKLSALKRGEEIRAFHEKNREGGGDFAFSSI</sequence>